<keyword evidence="1" id="KW-1133">Transmembrane helix</keyword>
<keyword evidence="1" id="KW-0812">Transmembrane</keyword>
<evidence type="ECO:0000256" key="1">
    <source>
        <dbReference type="SAM" id="Phobius"/>
    </source>
</evidence>
<gene>
    <name evidence="2" type="ordered locus">Turpa_2749</name>
</gene>
<evidence type="ECO:0000313" key="2">
    <source>
        <dbReference type="EMBL" id="AFM13388.1"/>
    </source>
</evidence>
<name>I4B7Y1_TURPD</name>
<dbReference type="EMBL" id="CP002959">
    <property type="protein sequence ID" value="AFM13388.1"/>
    <property type="molecule type" value="Genomic_DNA"/>
</dbReference>
<dbReference type="HOGENOM" id="CLU_1414640_0_0_12"/>
<feature type="transmembrane region" description="Helical" evidence="1">
    <location>
        <begin position="91"/>
        <end position="124"/>
    </location>
</feature>
<dbReference type="STRING" id="869212.Turpa_2749"/>
<dbReference type="RefSeq" id="WP_014803890.1">
    <property type="nucleotide sequence ID" value="NC_018020.1"/>
</dbReference>
<proteinExistence type="predicted"/>
<feature type="transmembrane region" description="Helical" evidence="1">
    <location>
        <begin position="167"/>
        <end position="188"/>
    </location>
</feature>
<dbReference type="AlphaFoldDB" id="I4B7Y1"/>
<evidence type="ECO:0000313" key="3">
    <source>
        <dbReference type="Proteomes" id="UP000006048"/>
    </source>
</evidence>
<dbReference type="Proteomes" id="UP000006048">
    <property type="component" value="Chromosome"/>
</dbReference>
<feature type="transmembrane region" description="Helical" evidence="1">
    <location>
        <begin position="28"/>
        <end position="48"/>
    </location>
</feature>
<accession>I4B7Y1</accession>
<keyword evidence="1" id="KW-0472">Membrane</keyword>
<feature type="transmembrane region" description="Helical" evidence="1">
    <location>
        <begin position="136"/>
        <end position="155"/>
    </location>
</feature>
<keyword evidence="3" id="KW-1185">Reference proteome</keyword>
<dbReference type="KEGG" id="tpx:Turpa_2749"/>
<sequence>MLALFDFLVCATAFYAFTRSQQHRISDVLAPLGFLLIAGAAAVGTLRYAWFPEFLQLHKWASALASVYGVPAIAAGFFLTAEEVRGRRFWLLAAAALLLPALLLIGSPLYALLAGLAAQLVWLLAAIRFQKLYRGLPLLIGISVVCVSVAGLVFGKPGVTAGIMNENWFHGFLALGIMQQALAFSLVLKRRT</sequence>
<feature type="transmembrane region" description="Helical" evidence="1">
    <location>
        <begin position="60"/>
        <end position="79"/>
    </location>
</feature>
<organism evidence="2 3">
    <name type="scientific">Turneriella parva (strain ATCC BAA-1111 / DSM 21527 / NCTC 11395 / H)</name>
    <name type="common">Leptospira parva</name>
    <dbReference type="NCBI Taxonomy" id="869212"/>
    <lineage>
        <taxon>Bacteria</taxon>
        <taxon>Pseudomonadati</taxon>
        <taxon>Spirochaetota</taxon>
        <taxon>Spirochaetia</taxon>
        <taxon>Leptospirales</taxon>
        <taxon>Leptospiraceae</taxon>
        <taxon>Turneriella</taxon>
    </lineage>
</organism>
<protein>
    <submittedName>
        <fullName evidence="2">Uncharacterized protein</fullName>
    </submittedName>
</protein>
<reference evidence="2 3" key="1">
    <citation type="submission" date="2012-06" db="EMBL/GenBank/DDBJ databases">
        <title>The complete chromosome of genome of Turneriella parva DSM 21527.</title>
        <authorList>
            <consortium name="US DOE Joint Genome Institute (JGI-PGF)"/>
            <person name="Lucas S."/>
            <person name="Han J."/>
            <person name="Lapidus A."/>
            <person name="Bruce D."/>
            <person name="Goodwin L."/>
            <person name="Pitluck S."/>
            <person name="Peters L."/>
            <person name="Kyrpides N."/>
            <person name="Mavromatis K."/>
            <person name="Ivanova N."/>
            <person name="Mikhailova N."/>
            <person name="Chertkov O."/>
            <person name="Detter J.C."/>
            <person name="Tapia R."/>
            <person name="Han C."/>
            <person name="Land M."/>
            <person name="Hauser L."/>
            <person name="Markowitz V."/>
            <person name="Cheng J.-F."/>
            <person name="Hugenholtz P."/>
            <person name="Woyke T."/>
            <person name="Wu D."/>
            <person name="Gronow S."/>
            <person name="Wellnitz S."/>
            <person name="Brambilla E."/>
            <person name="Klenk H.-P."/>
            <person name="Eisen J.A."/>
        </authorList>
    </citation>
    <scope>NUCLEOTIDE SEQUENCE [LARGE SCALE GENOMIC DNA]</scope>
    <source>
        <strain evidence="3">ATCC BAA-1111 / DSM 21527 / NCTC 11395 / H</strain>
    </source>
</reference>